<evidence type="ECO:0000313" key="3">
    <source>
        <dbReference type="Proteomes" id="UP001500359"/>
    </source>
</evidence>
<accession>A0ABP3X295</accession>
<evidence type="ECO:0000256" key="1">
    <source>
        <dbReference type="SAM" id="Phobius"/>
    </source>
</evidence>
<dbReference type="EMBL" id="BAAAFD010000007">
    <property type="protein sequence ID" value="GAA0857999.1"/>
    <property type="molecule type" value="Genomic_DNA"/>
</dbReference>
<protein>
    <recommendedName>
        <fullName evidence="4">Type IV pilus assembly protein PilV</fullName>
    </recommendedName>
</protein>
<feature type="transmembrane region" description="Helical" evidence="1">
    <location>
        <begin position="20"/>
        <end position="42"/>
    </location>
</feature>
<keyword evidence="3" id="KW-1185">Reference proteome</keyword>
<gene>
    <name evidence="2" type="ORF">GCM10009114_25960</name>
</gene>
<dbReference type="NCBIfam" id="TIGR02532">
    <property type="entry name" value="IV_pilin_GFxxxE"/>
    <property type="match status" value="1"/>
</dbReference>
<dbReference type="NCBIfam" id="TIGR02523">
    <property type="entry name" value="type_IV_pilV"/>
    <property type="match status" value="1"/>
</dbReference>
<keyword evidence="1" id="KW-0812">Transmembrane</keyword>
<keyword evidence="1" id="KW-1133">Transmembrane helix</keyword>
<name>A0ABP3X295_9ALTE</name>
<dbReference type="InterPro" id="IPR012902">
    <property type="entry name" value="N_methyl_site"/>
</dbReference>
<evidence type="ECO:0000313" key="2">
    <source>
        <dbReference type="EMBL" id="GAA0857999.1"/>
    </source>
</evidence>
<comment type="caution">
    <text evidence="2">The sequence shown here is derived from an EMBL/GenBank/DDBJ whole genome shotgun (WGS) entry which is preliminary data.</text>
</comment>
<sequence>MNKSLSYPCHSAQQKGVGMIEVLVTLFILSIGILGVASLQFVSSFSNADALNRSQSVMVAQQLSERLRASARMSLIGDGLVVDENYFNQNLYNFNNLTCNSTATNHACFCLAHPGDIPDCTGGQCDASEFASYDAYQASCSAVSANPSVKLGVSCDDNNNLDAEACSAGSRISIILSWPVESWQNIERALNEECNVNEAEPHDCVRLDVVL</sequence>
<dbReference type="InterPro" id="IPR013362">
    <property type="entry name" value="Pilus_4_PilV"/>
</dbReference>
<evidence type="ECO:0008006" key="4">
    <source>
        <dbReference type="Google" id="ProtNLM"/>
    </source>
</evidence>
<keyword evidence="1" id="KW-0472">Membrane</keyword>
<dbReference type="Pfam" id="PF07963">
    <property type="entry name" value="N_methyl"/>
    <property type="match status" value="1"/>
</dbReference>
<organism evidence="2 3">
    <name type="scientific">Aliiglaciecola litoralis</name>
    <dbReference type="NCBI Taxonomy" id="582857"/>
    <lineage>
        <taxon>Bacteria</taxon>
        <taxon>Pseudomonadati</taxon>
        <taxon>Pseudomonadota</taxon>
        <taxon>Gammaproteobacteria</taxon>
        <taxon>Alteromonadales</taxon>
        <taxon>Alteromonadaceae</taxon>
        <taxon>Aliiglaciecola</taxon>
    </lineage>
</organism>
<reference evidence="3" key="1">
    <citation type="journal article" date="2019" name="Int. J. Syst. Evol. Microbiol.">
        <title>The Global Catalogue of Microorganisms (GCM) 10K type strain sequencing project: providing services to taxonomists for standard genome sequencing and annotation.</title>
        <authorList>
            <consortium name="The Broad Institute Genomics Platform"/>
            <consortium name="The Broad Institute Genome Sequencing Center for Infectious Disease"/>
            <person name="Wu L."/>
            <person name="Ma J."/>
        </authorList>
    </citation>
    <scope>NUCLEOTIDE SEQUENCE [LARGE SCALE GENOMIC DNA]</scope>
    <source>
        <strain evidence="3">JCM 15896</strain>
    </source>
</reference>
<dbReference type="Proteomes" id="UP001500359">
    <property type="component" value="Unassembled WGS sequence"/>
</dbReference>
<proteinExistence type="predicted"/>